<sequence length="160" mass="18270">MGSFRVTLSLHKEPDNKPVFCKVDGQRFAQPRTVKFLAGSKYRFDINIRPAKTVRGIAVMERALEVTDNSSKLEDENASSYSAFFQLDNLQPSKKGQRESVSLHVKMDGGYEFTTTLQIKIYNAKSTQHCDWGTTVHSIEYECHTDQQNNSIKIVKDTFR</sequence>
<evidence type="ECO:0000256" key="3">
    <source>
        <dbReference type="ARBA" id="ARBA00015651"/>
    </source>
</evidence>
<dbReference type="InterPro" id="IPR029204">
    <property type="entry name" value="CNRIP1"/>
</dbReference>
<evidence type="ECO:0000256" key="2">
    <source>
        <dbReference type="ARBA" id="ARBA00007288"/>
    </source>
</evidence>
<name>A0A164Z4U6_9CRUS</name>
<evidence type="ECO:0000256" key="4">
    <source>
        <dbReference type="ARBA" id="ARBA00026030"/>
    </source>
</evidence>
<dbReference type="PANTHER" id="PTHR31952:SF1">
    <property type="entry name" value="CB1 CANNABINOID RECEPTOR-INTERACTING PROTEIN 1"/>
    <property type="match status" value="1"/>
</dbReference>
<keyword evidence="5" id="KW-0675">Receptor</keyword>
<evidence type="ECO:0000256" key="1">
    <source>
        <dbReference type="ARBA" id="ARBA00003884"/>
    </source>
</evidence>
<evidence type="ECO:0000313" key="6">
    <source>
        <dbReference type="Proteomes" id="UP000076858"/>
    </source>
</evidence>
<comment type="function">
    <text evidence="1">Suppresses cannabinoid receptor CNR1-mediated tonic inhibition of voltage-gated calcium channels.</text>
</comment>
<comment type="subunit">
    <text evidence="4">Interacts with the cannabinoid receptor CNR1 (via C-terminus). Does not interact with cannabinoid receptor CNR2.</text>
</comment>
<dbReference type="GO" id="GO:0031718">
    <property type="term" value="F:type 1 cannabinoid receptor binding"/>
    <property type="evidence" value="ECO:0007669"/>
    <property type="project" value="TreeGrafter"/>
</dbReference>
<dbReference type="STRING" id="35525.A0A164Z4U6"/>
<dbReference type="Pfam" id="PF15043">
    <property type="entry name" value="CNRIP1"/>
    <property type="match status" value="1"/>
</dbReference>
<accession>A0A164Z4U6</accession>
<comment type="caution">
    <text evidence="5">The sequence shown here is derived from an EMBL/GenBank/DDBJ whole genome shotgun (WGS) entry which is preliminary data.</text>
</comment>
<dbReference type="PANTHER" id="PTHR31952">
    <property type="entry name" value="CB1 CANNABINOID RECEPTOR-INTERACTING PROTEIN 1"/>
    <property type="match status" value="1"/>
</dbReference>
<dbReference type="Proteomes" id="UP000076858">
    <property type="component" value="Unassembled WGS sequence"/>
</dbReference>
<comment type="similarity">
    <text evidence="2">Belongs to the CNRIP family.</text>
</comment>
<evidence type="ECO:0000313" key="5">
    <source>
        <dbReference type="EMBL" id="KZS15941.1"/>
    </source>
</evidence>
<dbReference type="AlphaFoldDB" id="A0A164Z4U6"/>
<keyword evidence="6" id="KW-1185">Reference proteome</keyword>
<organism evidence="5 6">
    <name type="scientific">Daphnia magna</name>
    <dbReference type="NCBI Taxonomy" id="35525"/>
    <lineage>
        <taxon>Eukaryota</taxon>
        <taxon>Metazoa</taxon>
        <taxon>Ecdysozoa</taxon>
        <taxon>Arthropoda</taxon>
        <taxon>Crustacea</taxon>
        <taxon>Branchiopoda</taxon>
        <taxon>Diplostraca</taxon>
        <taxon>Cladocera</taxon>
        <taxon>Anomopoda</taxon>
        <taxon>Daphniidae</taxon>
        <taxon>Daphnia</taxon>
    </lineage>
</organism>
<proteinExistence type="inferred from homology"/>
<gene>
    <name evidence="5" type="ORF">APZ42_018372</name>
</gene>
<dbReference type="EMBL" id="LRGB01000781">
    <property type="protein sequence ID" value="KZS15941.1"/>
    <property type="molecule type" value="Genomic_DNA"/>
</dbReference>
<reference evidence="5 6" key="1">
    <citation type="submission" date="2016-03" db="EMBL/GenBank/DDBJ databases">
        <title>EvidentialGene: Evidence-directed Construction of Genes on Genomes.</title>
        <authorList>
            <person name="Gilbert D.G."/>
            <person name="Choi J.-H."/>
            <person name="Mockaitis K."/>
            <person name="Colbourne J."/>
            <person name="Pfrender M."/>
        </authorList>
    </citation>
    <scope>NUCLEOTIDE SEQUENCE [LARGE SCALE GENOMIC DNA]</scope>
    <source>
        <strain evidence="5 6">Xinb3</strain>
        <tissue evidence="5">Complete organism</tissue>
    </source>
</reference>
<dbReference type="GO" id="GO:0005886">
    <property type="term" value="C:plasma membrane"/>
    <property type="evidence" value="ECO:0007669"/>
    <property type="project" value="TreeGrafter"/>
</dbReference>
<dbReference type="OrthoDB" id="6363454at2759"/>
<protein>
    <recommendedName>
        <fullName evidence="3">CB1 cannabinoid receptor-interacting protein 1</fullName>
    </recommendedName>
</protein>